<comment type="similarity">
    <text evidence="6">Belongs to the TRAFAC class OBG-HflX-like GTPase superfamily. HflX GTPase family.</text>
</comment>
<gene>
    <name evidence="6" type="primary">hflX</name>
    <name evidence="12" type="ORF">AVDCRST_MAG30-4555</name>
</gene>
<protein>
    <recommendedName>
        <fullName evidence="6">GTPase HflX</fullName>
    </recommendedName>
    <alternativeName>
        <fullName evidence="6">GTP-binding protein HflX</fullName>
    </alternativeName>
</protein>
<dbReference type="InterPro" id="IPR025121">
    <property type="entry name" value="GTPase_HflX_N"/>
</dbReference>
<dbReference type="HAMAP" id="MF_00900">
    <property type="entry name" value="GTPase_HflX"/>
    <property type="match status" value="1"/>
</dbReference>
<dbReference type="PRINTS" id="PR00326">
    <property type="entry name" value="GTP1OBG"/>
</dbReference>
<dbReference type="PIRSF" id="PIRSF006809">
    <property type="entry name" value="GTP-binding_hflX_prd"/>
    <property type="match status" value="1"/>
</dbReference>
<accession>A0A6J4U2T2</accession>
<feature type="binding site" evidence="8">
    <location>
        <position position="251"/>
    </location>
    <ligand>
        <name>Mg(2+)</name>
        <dbReference type="ChEBI" id="CHEBI:18420"/>
    </ligand>
</feature>
<organism evidence="12">
    <name type="scientific">uncultured Solirubrobacteraceae bacterium</name>
    <dbReference type="NCBI Taxonomy" id="1162706"/>
    <lineage>
        <taxon>Bacteria</taxon>
        <taxon>Bacillati</taxon>
        <taxon>Actinomycetota</taxon>
        <taxon>Thermoleophilia</taxon>
        <taxon>Solirubrobacterales</taxon>
        <taxon>Solirubrobacteraceae</taxon>
        <taxon>environmental samples</taxon>
    </lineage>
</organism>
<keyword evidence="3 6" id="KW-0547">Nucleotide-binding</keyword>
<feature type="coiled-coil region" evidence="9">
    <location>
        <begin position="184"/>
        <end position="211"/>
    </location>
</feature>
<feature type="compositionally biased region" description="Basic residues" evidence="10">
    <location>
        <begin position="1"/>
        <end position="11"/>
    </location>
</feature>
<comment type="subcellular location">
    <subcellularLocation>
        <location evidence="6">Cytoplasm</location>
    </subcellularLocation>
    <text evidence="6">May associate with membranes.</text>
</comment>
<keyword evidence="9" id="KW-0175">Coiled coil</keyword>
<dbReference type="PROSITE" id="PS51705">
    <property type="entry name" value="G_HFLX"/>
    <property type="match status" value="1"/>
</dbReference>
<dbReference type="Pfam" id="PF01926">
    <property type="entry name" value="MMR_HSR1"/>
    <property type="match status" value="1"/>
</dbReference>
<feature type="domain" description="Hflx-type G" evidence="11">
    <location>
        <begin position="218"/>
        <end position="384"/>
    </location>
</feature>
<dbReference type="GO" id="GO:0005737">
    <property type="term" value="C:cytoplasm"/>
    <property type="evidence" value="ECO:0007669"/>
    <property type="project" value="UniProtKB-SubCell"/>
</dbReference>
<evidence type="ECO:0000256" key="3">
    <source>
        <dbReference type="ARBA" id="ARBA00022741"/>
    </source>
</evidence>
<dbReference type="PANTHER" id="PTHR10229">
    <property type="entry name" value="GTP-BINDING PROTEIN HFLX"/>
    <property type="match status" value="1"/>
</dbReference>
<feature type="binding site" evidence="8">
    <location>
        <position position="231"/>
    </location>
    <ligand>
        <name>Mg(2+)</name>
        <dbReference type="ChEBI" id="CHEBI:18420"/>
    </ligand>
</feature>
<dbReference type="EMBL" id="CADCVS010000595">
    <property type="protein sequence ID" value="CAA9539170.1"/>
    <property type="molecule type" value="Genomic_DNA"/>
</dbReference>
<dbReference type="FunFam" id="3.40.50.11060:FF:000001">
    <property type="entry name" value="GTPase HflX"/>
    <property type="match status" value="1"/>
</dbReference>
<evidence type="ECO:0000256" key="7">
    <source>
        <dbReference type="PIRSR" id="PIRSR006809-1"/>
    </source>
</evidence>
<dbReference type="Gene3D" id="3.40.50.300">
    <property type="entry name" value="P-loop containing nucleotide triphosphate hydrolases"/>
    <property type="match status" value="1"/>
</dbReference>
<dbReference type="GO" id="GO:0003924">
    <property type="term" value="F:GTPase activity"/>
    <property type="evidence" value="ECO:0007669"/>
    <property type="project" value="UniProtKB-UniRule"/>
</dbReference>
<dbReference type="InterPro" id="IPR006073">
    <property type="entry name" value="GTP-bd"/>
</dbReference>
<proteinExistence type="inferred from homology"/>
<dbReference type="Gene3D" id="3.40.50.11060">
    <property type="entry name" value="GTPase HflX, N-terminal domain"/>
    <property type="match status" value="1"/>
</dbReference>
<evidence type="ECO:0000256" key="10">
    <source>
        <dbReference type="SAM" id="MobiDB-lite"/>
    </source>
</evidence>
<feature type="binding site" evidence="7">
    <location>
        <begin position="249"/>
        <end position="253"/>
    </location>
    <ligand>
        <name>GTP</name>
        <dbReference type="ChEBI" id="CHEBI:37565"/>
    </ligand>
</feature>
<evidence type="ECO:0000256" key="6">
    <source>
        <dbReference type="HAMAP-Rule" id="MF_00900"/>
    </source>
</evidence>
<sequence>MEQNRNGRKTTSRSSNGNGGPPPSRARQRAYAVGVMPDSDDLSELKELLRTAGVETVGEMVQHRETPHPNLYLGPGKVAELKAQLKAADANVVVTDDELLPRQERNLEKELGLPVIDRTTVILDIFAGHAGSAEGKLQVELAQLEYNLARMRGLWTHLERLGAGRMDGGIGTRGPGESQIETDRRLARNRITALRRKLEDVKATRAVMRAERERAHLPSVALAGYTNAGKSTLLNALTGATVGVRDRLFHTLDPSTRTMRLDGRTYLVTDTVGFIRKLPHQLVDAFSATLEETRRADLLLHVVDASAPEDDLVEMVRAVEDVLEGIGAGEQTRVLVLNKADAIDDERRRELSFRHPDAVLVSAVTGEGLEDLQARLAADFERTLRDVELLVPFSEGGVLHELHEIAGDLSREDTADGTRVTVRLPAAVAPRYERFALAAPGASR</sequence>
<keyword evidence="4 8" id="KW-0460">Magnesium</keyword>
<feature type="binding site" evidence="7">
    <location>
        <begin position="224"/>
        <end position="231"/>
    </location>
    <ligand>
        <name>GTP</name>
        <dbReference type="ChEBI" id="CHEBI:37565"/>
    </ligand>
</feature>
<comment type="subunit">
    <text evidence="6">Monomer. Associates with the 50S ribosomal subunit.</text>
</comment>
<dbReference type="InterPro" id="IPR027417">
    <property type="entry name" value="P-loop_NTPase"/>
</dbReference>
<comment type="cofactor">
    <cofactor evidence="8">
        <name>Mg(2+)</name>
        <dbReference type="ChEBI" id="CHEBI:18420"/>
    </cofactor>
</comment>
<dbReference type="InterPro" id="IPR016496">
    <property type="entry name" value="GTPase_HflX"/>
</dbReference>
<feature type="binding site" evidence="7">
    <location>
        <begin position="338"/>
        <end position="341"/>
    </location>
    <ligand>
        <name>GTP</name>
        <dbReference type="ChEBI" id="CHEBI:37565"/>
    </ligand>
</feature>
<dbReference type="SUPFAM" id="SSF52540">
    <property type="entry name" value="P-loop containing nucleoside triphosphate hydrolases"/>
    <property type="match status" value="1"/>
</dbReference>
<evidence type="ECO:0000256" key="4">
    <source>
        <dbReference type="ARBA" id="ARBA00022842"/>
    </source>
</evidence>
<keyword evidence="1 6" id="KW-0963">Cytoplasm</keyword>
<dbReference type="GO" id="GO:0043022">
    <property type="term" value="F:ribosome binding"/>
    <property type="evidence" value="ECO:0007669"/>
    <property type="project" value="TreeGrafter"/>
</dbReference>
<dbReference type="PANTHER" id="PTHR10229:SF0">
    <property type="entry name" value="GTP-BINDING PROTEIN 6-RELATED"/>
    <property type="match status" value="1"/>
</dbReference>
<evidence type="ECO:0000256" key="9">
    <source>
        <dbReference type="SAM" id="Coils"/>
    </source>
</evidence>
<name>A0A6J4U2T2_9ACTN</name>
<dbReference type="CDD" id="cd01878">
    <property type="entry name" value="HflX"/>
    <property type="match status" value="1"/>
</dbReference>
<dbReference type="AlphaFoldDB" id="A0A6J4U2T2"/>
<dbReference type="InterPro" id="IPR042108">
    <property type="entry name" value="GTPase_HflX_N_sf"/>
</dbReference>
<dbReference type="Gene3D" id="6.10.250.2860">
    <property type="match status" value="1"/>
</dbReference>
<dbReference type="Pfam" id="PF13167">
    <property type="entry name" value="GTP-bdg_N"/>
    <property type="match status" value="1"/>
</dbReference>
<evidence type="ECO:0000256" key="8">
    <source>
        <dbReference type="PIRSR" id="PIRSR006809-2"/>
    </source>
</evidence>
<evidence type="ECO:0000259" key="11">
    <source>
        <dbReference type="PROSITE" id="PS51705"/>
    </source>
</evidence>
<dbReference type="InterPro" id="IPR030394">
    <property type="entry name" value="G_HFLX_dom"/>
</dbReference>
<dbReference type="GO" id="GO:0046872">
    <property type="term" value="F:metal ion binding"/>
    <property type="evidence" value="ECO:0007669"/>
    <property type="project" value="UniProtKB-KW"/>
</dbReference>
<dbReference type="InterPro" id="IPR032305">
    <property type="entry name" value="GTP-bd_M"/>
</dbReference>
<dbReference type="NCBIfam" id="TIGR03156">
    <property type="entry name" value="GTP_HflX"/>
    <property type="match status" value="1"/>
</dbReference>
<feature type="region of interest" description="Disordered" evidence="10">
    <location>
        <begin position="1"/>
        <end position="29"/>
    </location>
</feature>
<reference evidence="12" key="1">
    <citation type="submission" date="2020-02" db="EMBL/GenBank/DDBJ databases">
        <authorList>
            <person name="Meier V. D."/>
        </authorList>
    </citation>
    <scope>NUCLEOTIDE SEQUENCE</scope>
    <source>
        <strain evidence="12">AVDCRST_MAG30</strain>
    </source>
</reference>
<keyword evidence="5 6" id="KW-0342">GTP-binding</keyword>
<dbReference type="Pfam" id="PF16360">
    <property type="entry name" value="GTP-bdg_M"/>
    <property type="match status" value="1"/>
</dbReference>
<keyword evidence="2 8" id="KW-0479">Metal-binding</keyword>
<feature type="binding site" evidence="7">
    <location>
        <begin position="270"/>
        <end position="273"/>
    </location>
    <ligand>
        <name>GTP</name>
        <dbReference type="ChEBI" id="CHEBI:37565"/>
    </ligand>
</feature>
<comment type="function">
    <text evidence="6">GTPase that associates with the 50S ribosomal subunit and may have a role during protein synthesis or ribosome biogenesis.</text>
</comment>
<evidence type="ECO:0000256" key="1">
    <source>
        <dbReference type="ARBA" id="ARBA00022490"/>
    </source>
</evidence>
<evidence type="ECO:0000313" key="12">
    <source>
        <dbReference type="EMBL" id="CAA9539170.1"/>
    </source>
</evidence>
<dbReference type="GO" id="GO:0005525">
    <property type="term" value="F:GTP binding"/>
    <property type="evidence" value="ECO:0007669"/>
    <property type="project" value="UniProtKB-UniRule"/>
</dbReference>
<evidence type="ECO:0000256" key="2">
    <source>
        <dbReference type="ARBA" id="ARBA00022723"/>
    </source>
</evidence>
<evidence type="ECO:0000256" key="5">
    <source>
        <dbReference type="ARBA" id="ARBA00023134"/>
    </source>
</evidence>